<dbReference type="Proteomes" id="UP001107558">
    <property type="component" value="Chromosome 1"/>
</dbReference>
<name>A0A9J6CN52_POLVA</name>
<protein>
    <recommendedName>
        <fullName evidence="5">SCP domain-containing protein</fullName>
    </recommendedName>
</protein>
<gene>
    <name evidence="3" type="ORF">PVAND_012642</name>
</gene>
<evidence type="ECO:0008006" key="5">
    <source>
        <dbReference type="Google" id="ProtNLM"/>
    </source>
</evidence>
<keyword evidence="4" id="KW-1185">Reference proteome</keyword>
<dbReference type="EMBL" id="JADBJN010000001">
    <property type="protein sequence ID" value="KAG5683356.1"/>
    <property type="molecule type" value="Genomic_DNA"/>
</dbReference>
<reference evidence="3" key="1">
    <citation type="submission" date="2021-03" db="EMBL/GenBank/DDBJ databases">
        <title>Chromosome level genome of the anhydrobiotic midge Polypedilum vanderplanki.</title>
        <authorList>
            <person name="Yoshida Y."/>
            <person name="Kikawada T."/>
            <person name="Gusev O."/>
        </authorList>
    </citation>
    <scope>NUCLEOTIDE SEQUENCE</scope>
    <source>
        <strain evidence="3">NIAS01</strain>
        <tissue evidence="3">Whole body or cell culture</tissue>
    </source>
</reference>
<comment type="caution">
    <text evidence="3">The sequence shown here is derived from an EMBL/GenBank/DDBJ whole genome shotgun (WGS) entry which is preliminary data.</text>
</comment>
<evidence type="ECO:0000256" key="1">
    <source>
        <dbReference type="ARBA" id="ARBA00004613"/>
    </source>
</evidence>
<dbReference type="AlphaFoldDB" id="A0A9J6CN52"/>
<dbReference type="Gene3D" id="3.40.33.10">
    <property type="entry name" value="CAP"/>
    <property type="match status" value="1"/>
</dbReference>
<dbReference type="SUPFAM" id="SSF55797">
    <property type="entry name" value="PR-1-like"/>
    <property type="match status" value="1"/>
</dbReference>
<sequence>MINLWYSEHRNTRRQDIEDFSGSRNPINGEPIGNYTGLVNKFQTHVGCSLLHYNDSELRFNYFVCNYAFIDMEYRRVYHTGATASACFSYKNLILFLLTYAL</sequence>
<keyword evidence="2" id="KW-0964">Secreted</keyword>
<evidence type="ECO:0000313" key="3">
    <source>
        <dbReference type="EMBL" id="KAG5683356.1"/>
    </source>
</evidence>
<accession>A0A9J6CN52</accession>
<evidence type="ECO:0000256" key="2">
    <source>
        <dbReference type="ARBA" id="ARBA00022525"/>
    </source>
</evidence>
<evidence type="ECO:0000313" key="4">
    <source>
        <dbReference type="Proteomes" id="UP001107558"/>
    </source>
</evidence>
<dbReference type="InterPro" id="IPR035940">
    <property type="entry name" value="CAP_sf"/>
</dbReference>
<comment type="subcellular location">
    <subcellularLocation>
        <location evidence="1">Secreted</location>
    </subcellularLocation>
</comment>
<proteinExistence type="predicted"/>
<organism evidence="3 4">
    <name type="scientific">Polypedilum vanderplanki</name>
    <name type="common">Sleeping chironomid midge</name>
    <dbReference type="NCBI Taxonomy" id="319348"/>
    <lineage>
        <taxon>Eukaryota</taxon>
        <taxon>Metazoa</taxon>
        <taxon>Ecdysozoa</taxon>
        <taxon>Arthropoda</taxon>
        <taxon>Hexapoda</taxon>
        <taxon>Insecta</taxon>
        <taxon>Pterygota</taxon>
        <taxon>Neoptera</taxon>
        <taxon>Endopterygota</taxon>
        <taxon>Diptera</taxon>
        <taxon>Nematocera</taxon>
        <taxon>Chironomoidea</taxon>
        <taxon>Chironomidae</taxon>
        <taxon>Chironominae</taxon>
        <taxon>Polypedilum</taxon>
        <taxon>Polypedilum</taxon>
    </lineage>
</organism>